<organism evidence="2">
    <name type="scientific">Cacopsylla melanoneura</name>
    <dbReference type="NCBI Taxonomy" id="428564"/>
    <lineage>
        <taxon>Eukaryota</taxon>
        <taxon>Metazoa</taxon>
        <taxon>Ecdysozoa</taxon>
        <taxon>Arthropoda</taxon>
        <taxon>Hexapoda</taxon>
        <taxon>Insecta</taxon>
        <taxon>Pterygota</taxon>
        <taxon>Neoptera</taxon>
        <taxon>Paraneoptera</taxon>
        <taxon>Hemiptera</taxon>
        <taxon>Sternorrhyncha</taxon>
        <taxon>Psylloidea</taxon>
        <taxon>Psyllidae</taxon>
        <taxon>Psyllinae</taxon>
        <taxon>Cacopsylla</taxon>
    </lineage>
</organism>
<name>A0A8D8PXM9_9HEMI</name>
<feature type="compositionally biased region" description="Basic residues" evidence="1">
    <location>
        <begin position="66"/>
        <end position="79"/>
    </location>
</feature>
<dbReference type="AlphaFoldDB" id="A0A8D8PXM9"/>
<dbReference type="EMBL" id="HBUF01037820">
    <property type="protein sequence ID" value="CAG6617093.1"/>
    <property type="molecule type" value="Transcribed_RNA"/>
</dbReference>
<protein>
    <submittedName>
        <fullName evidence="2">Uncharacterized protein</fullName>
    </submittedName>
</protein>
<evidence type="ECO:0000256" key="1">
    <source>
        <dbReference type="SAM" id="MobiDB-lite"/>
    </source>
</evidence>
<sequence length="138" mass="16318">MRLAHRRSGSAQIPRGPSRTQAGTSHKISSKSDENCRRKGCYKDLRTDGPTDRQTDRHETKNVQKCLKRVLRRKKKKKMKSTEKIKFHSKKKKKLESNTLNFKFVKPNETNFSPSTRRHNLQKVRYRANKKIQNFLHT</sequence>
<accession>A0A8D8PXM9</accession>
<feature type="region of interest" description="Disordered" evidence="1">
    <location>
        <begin position="1"/>
        <end position="94"/>
    </location>
</feature>
<evidence type="ECO:0000313" key="2">
    <source>
        <dbReference type="EMBL" id="CAG6617093.1"/>
    </source>
</evidence>
<proteinExistence type="predicted"/>
<reference evidence="2" key="1">
    <citation type="submission" date="2021-05" db="EMBL/GenBank/DDBJ databases">
        <authorList>
            <person name="Alioto T."/>
            <person name="Alioto T."/>
            <person name="Gomez Garrido J."/>
        </authorList>
    </citation>
    <scope>NUCLEOTIDE SEQUENCE</scope>
</reference>
<feature type="compositionally biased region" description="Polar residues" evidence="1">
    <location>
        <begin position="18"/>
        <end position="27"/>
    </location>
</feature>
<feature type="compositionally biased region" description="Basic and acidic residues" evidence="1">
    <location>
        <begin position="30"/>
        <end position="62"/>
    </location>
</feature>